<dbReference type="GO" id="GO:0016887">
    <property type="term" value="F:ATP hydrolysis activity"/>
    <property type="evidence" value="ECO:0007669"/>
    <property type="project" value="InterPro"/>
</dbReference>
<dbReference type="PANTHER" id="PTHR42781">
    <property type="entry name" value="SPERMIDINE/PUTRESCINE IMPORT ATP-BINDING PROTEIN POTA"/>
    <property type="match status" value="1"/>
</dbReference>
<dbReference type="SMART" id="SM00382">
    <property type="entry name" value="AAA"/>
    <property type="match status" value="1"/>
</dbReference>
<dbReference type="OrthoDB" id="9802264at2"/>
<dbReference type="Pfam" id="PF00005">
    <property type="entry name" value="ABC_tran"/>
    <property type="match status" value="1"/>
</dbReference>
<keyword evidence="7" id="KW-1185">Reference proteome</keyword>
<proteinExistence type="inferred from homology"/>
<keyword evidence="2" id="KW-0813">Transport</keyword>
<dbReference type="InterPro" id="IPR003439">
    <property type="entry name" value="ABC_transporter-like_ATP-bd"/>
</dbReference>
<name>A0A2S3UUR8_9HYPH</name>
<evidence type="ECO:0000313" key="6">
    <source>
        <dbReference type="EMBL" id="POF31455.1"/>
    </source>
</evidence>
<dbReference type="SUPFAM" id="SSF52540">
    <property type="entry name" value="P-loop containing nucleoside triphosphate hydrolases"/>
    <property type="match status" value="1"/>
</dbReference>
<dbReference type="PANTHER" id="PTHR42781:SF8">
    <property type="entry name" value="BICARBONATE TRANSPORT ATP-BINDING PROTEIN CMPC"/>
    <property type="match status" value="1"/>
</dbReference>
<dbReference type="CDD" id="cd03293">
    <property type="entry name" value="ABC_NrtD_SsuB_transporters"/>
    <property type="match status" value="1"/>
</dbReference>
<dbReference type="AlphaFoldDB" id="A0A2S3UUR8"/>
<dbReference type="Gene3D" id="3.40.50.300">
    <property type="entry name" value="P-loop containing nucleotide triphosphate hydrolases"/>
    <property type="match status" value="1"/>
</dbReference>
<comment type="similarity">
    <text evidence="1">Belongs to the ABC transporter superfamily.</text>
</comment>
<keyword evidence="4 6" id="KW-0067">ATP-binding</keyword>
<evidence type="ECO:0000256" key="2">
    <source>
        <dbReference type="ARBA" id="ARBA00022448"/>
    </source>
</evidence>
<dbReference type="RefSeq" id="WP_103222393.1">
    <property type="nucleotide sequence ID" value="NZ_PPCN01000004.1"/>
</dbReference>
<evidence type="ECO:0000256" key="4">
    <source>
        <dbReference type="ARBA" id="ARBA00022840"/>
    </source>
</evidence>
<evidence type="ECO:0000256" key="1">
    <source>
        <dbReference type="ARBA" id="ARBA00005417"/>
    </source>
</evidence>
<accession>A0A2S3UUR8</accession>
<evidence type="ECO:0000256" key="3">
    <source>
        <dbReference type="ARBA" id="ARBA00022741"/>
    </source>
</evidence>
<gene>
    <name evidence="6" type="ORF">CLV41_10417</name>
</gene>
<dbReference type="InterPro" id="IPR050093">
    <property type="entry name" value="ABC_SmlMolc_Importer"/>
</dbReference>
<dbReference type="InterPro" id="IPR017871">
    <property type="entry name" value="ABC_transporter-like_CS"/>
</dbReference>
<evidence type="ECO:0000259" key="5">
    <source>
        <dbReference type="PROSITE" id="PS50893"/>
    </source>
</evidence>
<dbReference type="EMBL" id="PPCN01000004">
    <property type="protein sequence ID" value="POF31455.1"/>
    <property type="molecule type" value="Genomic_DNA"/>
</dbReference>
<comment type="caution">
    <text evidence="6">The sequence shown here is derived from an EMBL/GenBank/DDBJ whole genome shotgun (WGS) entry which is preliminary data.</text>
</comment>
<evidence type="ECO:0000313" key="7">
    <source>
        <dbReference type="Proteomes" id="UP000236959"/>
    </source>
</evidence>
<dbReference type="InterPro" id="IPR003593">
    <property type="entry name" value="AAA+_ATPase"/>
</dbReference>
<organism evidence="6 7">
    <name type="scientific">Roseibium marinum</name>
    <dbReference type="NCBI Taxonomy" id="281252"/>
    <lineage>
        <taxon>Bacteria</taxon>
        <taxon>Pseudomonadati</taxon>
        <taxon>Pseudomonadota</taxon>
        <taxon>Alphaproteobacteria</taxon>
        <taxon>Hyphomicrobiales</taxon>
        <taxon>Stappiaceae</taxon>
        <taxon>Roseibium</taxon>
    </lineage>
</organism>
<reference evidence="6 7" key="1">
    <citation type="submission" date="2018-01" db="EMBL/GenBank/DDBJ databases">
        <title>Genomic Encyclopedia of Archaeal and Bacterial Type Strains, Phase II (KMG-II): from individual species to whole genera.</title>
        <authorList>
            <person name="Goeker M."/>
        </authorList>
    </citation>
    <scope>NUCLEOTIDE SEQUENCE [LARGE SCALE GENOMIC DNA]</scope>
    <source>
        <strain evidence="6 7">DSM 17023</strain>
    </source>
</reference>
<dbReference type="Proteomes" id="UP000236959">
    <property type="component" value="Unassembled WGS sequence"/>
</dbReference>
<dbReference type="GO" id="GO:0005524">
    <property type="term" value="F:ATP binding"/>
    <property type="evidence" value="ECO:0007669"/>
    <property type="project" value="UniProtKB-KW"/>
</dbReference>
<protein>
    <submittedName>
        <fullName evidence="6">NitT/TauT family transport system ATP-binding protein</fullName>
    </submittedName>
</protein>
<sequence>MTNGAHIQTIGVSHTYKGGGTRALGQIDLEICPGEALALIGRSGCGKSTLLHILSGLSLPTEGKVLVDGTRITEPSPSRIMMFQAPSLYPWMSVEQNVGLGLRFNGKMNEAGRRIPEVLELVELGDYAKRNVQDLSGGQQQRVALARSLALKPEVLLLDEPLSALDAFTRHALQRDIRRICKDLGITLVLVTHDINEAVMMADRALVMKADPGDIEAEIRIPISGDRLPSMAAFGDARRELVAAYEAAAGMAMAEAQSFIPQDSLNTPTPIDRLAAN</sequence>
<dbReference type="InterPro" id="IPR027417">
    <property type="entry name" value="P-loop_NTPase"/>
</dbReference>
<keyword evidence="3" id="KW-0547">Nucleotide-binding</keyword>
<dbReference type="PROSITE" id="PS00211">
    <property type="entry name" value="ABC_TRANSPORTER_1"/>
    <property type="match status" value="1"/>
</dbReference>
<feature type="domain" description="ABC transporter" evidence="5">
    <location>
        <begin position="7"/>
        <end position="235"/>
    </location>
</feature>
<dbReference type="PROSITE" id="PS50893">
    <property type="entry name" value="ABC_TRANSPORTER_2"/>
    <property type="match status" value="1"/>
</dbReference>